<dbReference type="AlphaFoldDB" id="A0A6L7GAK1"/>
<dbReference type="Pfam" id="PF06516">
    <property type="entry name" value="NUP"/>
    <property type="match status" value="1"/>
</dbReference>
<evidence type="ECO:0000256" key="1">
    <source>
        <dbReference type="SAM" id="SignalP"/>
    </source>
</evidence>
<protein>
    <submittedName>
        <fullName evidence="2">Purine nucleoside permease</fullName>
    </submittedName>
</protein>
<evidence type="ECO:0000313" key="3">
    <source>
        <dbReference type="Proteomes" id="UP000477911"/>
    </source>
</evidence>
<reference evidence="2 3" key="1">
    <citation type="submission" date="2019-12" db="EMBL/GenBank/DDBJ databases">
        <authorList>
            <person name="Li M."/>
        </authorList>
    </citation>
    <scope>NUCLEOTIDE SEQUENCE [LARGE SCALE GENOMIC DNA]</scope>
    <source>
        <strain evidence="2 3">GBMRC 2024</strain>
    </source>
</reference>
<dbReference type="EMBL" id="WUMU01000026">
    <property type="protein sequence ID" value="MXN20330.1"/>
    <property type="molecule type" value="Genomic_DNA"/>
</dbReference>
<keyword evidence="1" id="KW-0732">Signal</keyword>
<feature type="signal peptide" evidence="1">
    <location>
        <begin position="1"/>
        <end position="34"/>
    </location>
</feature>
<proteinExistence type="predicted"/>
<comment type="caution">
    <text evidence="2">The sequence shown here is derived from an EMBL/GenBank/DDBJ whole genome shotgun (WGS) entry which is preliminary data.</text>
</comment>
<gene>
    <name evidence="2" type="ORF">GR170_21045</name>
</gene>
<dbReference type="InterPro" id="IPR009486">
    <property type="entry name" value="Pur_nuclsid_perm"/>
</dbReference>
<feature type="chain" id="PRO_5026810655" evidence="1">
    <location>
        <begin position="35"/>
        <end position="348"/>
    </location>
</feature>
<evidence type="ECO:0000313" key="2">
    <source>
        <dbReference type="EMBL" id="MXN20330.1"/>
    </source>
</evidence>
<keyword evidence="3" id="KW-1185">Reference proteome</keyword>
<accession>A0A6L7GAK1</accession>
<name>A0A6L7GAK1_9RHOB</name>
<dbReference type="GO" id="GO:0055085">
    <property type="term" value="P:transmembrane transport"/>
    <property type="evidence" value="ECO:0007669"/>
    <property type="project" value="InterPro"/>
</dbReference>
<sequence length="348" mass="36159">MFPPCPITSGRSSMSLKSLLLAGAALTLPGLAMADPIAPKVLVITMFGGEAKPWLSGLDLPQSVKIPGLPADADALHCNADLCEMTTTMGFANAAASAMAVGFSDQVDLRQTYVIIAGIAGVNPEKGTLGGAAWADYVVDTGLVHFIDSREAPADWPSQIVELGAKAPDEKPGWSAGTEVFALNADLVQDAFAATKDVALSDGDAAKAYRALYSQEAAKAAPAVTVCASVSSDTYWHGAITAAEVARHTAFLTDGKADYCMSQMEDNATLTGLKRAAEAGRLDFDRVAVLRTASNFDRAHDGQTTAESLAAKSGGYGPATQNAFLVGNAFAQTIITHWDDYATGVPKP</sequence>
<dbReference type="PANTHER" id="PTHR38643">
    <property type="entry name" value="PURINE NUCLEOSIDE PERMEASE C285.05-RELATED"/>
    <property type="match status" value="1"/>
</dbReference>
<dbReference type="PANTHER" id="PTHR38643:SF1">
    <property type="entry name" value="PURINE NUCLEOSIDE PERMEASE C285.05-RELATED"/>
    <property type="match status" value="1"/>
</dbReference>
<dbReference type="PIRSF" id="PIRSF013171">
    <property type="entry name" value="Pur_nuclsid_perm"/>
    <property type="match status" value="1"/>
</dbReference>
<organism evidence="2 3">
    <name type="scientific">Pseudooceanicola albus</name>
    <dbReference type="NCBI Taxonomy" id="2692189"/>
    <lineage>
        <taxon>Bacteria</taxon>
        <taxon>Pseudomonadati</taxon>
        <taxon>Pseudomonadota</taxon>
        <taxon>Alphaproteobacteria</taxon>
        <taxon>Rhodobacterales</taxon>
        <taxon>Paracoccaceae</taxon>
        <taxon>Pseudooceanicola</taxon>
    </lineage>
</organism>
<dbReference type="Proteomes" id="UP000477911">
    <property type="component" value="Unassembled WGS sequence"/>
</dbReference>